<evidence type="ECO:0000256" key="7">
    <source>
        <dbReference type="ARBA" id="ARBA00023015"/>
    </source>
</evidence>
<dbReference type="InterPro" id="IPR008967">
    <property type="entry name" value="p53-like_TF_DNA-bd_sf"/>
</dbReference>
<dbReference type="Proteomes" id="UP000749559">
    <property type="component" value="Unassembled WGS sequence"/>
</dbReference>
<dbReference type="Gene3D" id="2.60.40.630">
    <property type="entry name" value="STAT transcription factor, DNA-binding domain"/>
    <property type="match status" value="1"/>
</dbReference>
<dbReference type="InterPro" id="IPR036860">
    <property type="entry name" value="SH2_dom_sf"/>
</dbReference>
<keyword evidence="9" id="KW-0010">Activator</keyword>
<keyword evidence="6" id="KW-0727">SH2 domain</keyword>
<keyword evidence="8" id="KW-0238">DNA-binding</keyword>
<dbReference type="SUPFAM" id="SSF49417">
    <property type="entry name" value="p53-like transcription factors"/>
    <property type="match status" value="1"/>
</dbReference>
<evidence type="ECO:0000256" key="4">
    <source>
        <dbReference type="ARBA" id="ARBA00022490"/>
    </source>
</evidence>
<evidence type="ECO:0000256" key="5">
    <source>
        <dbReference type="ARBA" id="ARBA00022553"/>
    </source>
</evidence>
<dbReference type="Gene3D" id="1.10.238.10">
    <property type="entry name" value="EF-hand"/>
    <property type="match status" value="1"/>
</dbReference>
<evidence type="ECO:0000256" key="3">
    <source>
        <dbReference type="ARBA" id="ARBA00005586"/>
    </source>
</evidence>
<dbReference type="OrthoDB" id="6140367at2759"/>
<dbReference type="Pfam" id="PF02864">
    <property type="entry name" value="STAT_bind"/>
    <property type="match status" value="1"/>
</dbReference>
<evidence type="ECO:0000256" key="10">
    <source>
        <dbReference type="ARBA" id="ARBA00023163"/>
    </source>
</evidence>
<sequence>MATMAPTTHLSQWQQVTMTGNEKVDAYIMQHYHDQGIDLTVREKCALLIESRYMEWKTVSTPNSQSDDINYAVPLVQELANECFKQKDKLSNSQQNNYVAIQTLASFGKKLQQEIQDQGSAVQFAARMSHCLQMERDILDQIKKNPKGEIEIESEMEKKIKMIDLQLRDIEKGLKDLGELQKEVRANNVELTNQMENCKRKIQEQGRQNNTNKVNELKRQQQEIKQKRDNEFNMKAVSILQVRQHLSGKCATLVPDTETLKNQMLKEIDTWQKVEKMKVVSKITNLWLTSPELKKAHTKTQLDDIETRCSKLARTLWKLFQCTQSLNQMVSELNLTTQDGSSQNIAADVRKLLEDVHANFSSLLEKSLVIEIQSLQVLVMSSTTNGTSENVNFTLRLLAGRDLDIGKMMPQAISAGFYSEKELMHAERLDTDKPSLQLTNNNANLAPQGYTKSVVASFQNMRVTKFRRGKRGAQEVGEQMYGVLFQANIKLGEIMYTVKTISKPLTLVVKSCQEPNSLCNLVWYSAFSEPNALPYKYPSDTLWRKLACVLNNMFHNHNGKGLEERHINFLRFMAFNGSDVDNESCITREKFCKDRMNGKDFTFWRWFYACLNLTNDHLKEAWKEGLVEGFISGQDCIAQLEDPNIKAHNFILRFSASEIDDNQKMKLIGKLVPTVKIADGLVQHIEPQSGEELTKKGSLGRLLLDIPSLEYLYPDRPVQETFKNYTSKKKAKDNQELRPNYIGLNPKAELKLTEEVLEQINNRQTEPDYNIPSVSSIGSQSVLEDYANGDSVDDTIMVNNYSNIGPMYQGFEQNQGGHTGLPAIGSLMQTNSLDMSPSEVASLLQNVLDPNIGVQEEEVVNNGALSPQQNVIVQPVNHDVFMPNITNSGTSSGDSLINLLNSSNITQMEGDYTYNNEQTPQ</sequence>
<dbReference type="GO" id="GO:0005634">
    <property type="term" value="C:nucleus"/>
    <property type="evidence" value="ECO:0007669"/>
    <property type="project" value="UniProtKB-SubCell"/>
</dbReference>
<evidence type="ECO:0000256" key="9">
    <source>
        <dbReference type="ARBA" id="ARBA00023159"/>
    </source>
</evidence>
<keyword evidence="4" id="KW-0963">Cytoplasm</keyword>
<dbReference type="InterPro" id="IPR048988">
    <property type="entry name" value="STAT_linker"/>
</dbReference>
<gene>
    <name evidence="12" type="ORF">OFUS_LOCUS7397</name>
</gene>
<dbReference type="InterPro" id="IPR012345">
    <property type="entry name" value="STAT_TF_DNA-bd_N"/>
</dbReference>
<proteinExistence type="inferred from homology"/>
<comment type="similarity">
    <text evidence="3">Belongs to the transcription factor STAT family.</text>
</comment>
<dbReference type="GO" id="GO:0007165">
    <property type="term" value="P:signal transduction"/>
    <property type="evidence" value="ECO:0007669"/>
    <property type="project" value="InterPro"/>
</dbReference>
<dbReference type="PANTHER" id="PTHR11801">
    <property type="entry name" value="SIGNAL TRANSDUCER AND ACTIVATOR OF TRANSCRIPTION"/>
    <property type="match status" value="1"/>
</dbReference>
<evidence type="ECO:0000256" key="11">
    <source>
        <dbReference type="ARBA" id="ARBA00023242"/>
    </source>
</evidence>
<comment type="subcellular location">
    <subcellularLocation>
        <location evidence="2">Cytoplasm</location>
    </subcellularLocation>
    <subcellularLocation>
        <location evidence="1">Nucleus</location>
    </subcellularLocation>
</comment>
<organism evidence="12 13">
    <name type="scientific">Owenia fusiformis</name>
    <name type="common">Polychaete worm</name>
    <dbReference type="NCBI Taxonomy" id="6347"/>
    <lineage>
        <taxon>Eukaryota</taxon>
        <taxon>Metazoa</taxon>
        <taxon>Spiralia</taxon>
        <taxon>Lophotrochozoa</taxon>
        <taxon>Annelida</taxon>
        <taxon>Polychaeta</taxon>
        <taxon>Sedentaria</taxon>
        <taxon>Canalipalpata</taxon>
        <taxon>Sabellida</taxon>
        <taxon>Oweniida</taxon>
        <taxon>Oweniidae</taxon>
        <taxon>Owenia</taxon>
    </lineage>
</organism>
<dbReference type="InterPro" id="IPR001217">
    <property type="entry name" value="STAT"/>
</dbReference>
<accession>A0A8J1UEX3</accession>
<keyword evidence="10" id="KW-0804">Transcription</keyword>
<evidence type="ECO:0000256" key="2">
    <source>
        <dbReference type="ARBA" id="ARBA00004496"/>
    </source>
</evidence>
<evidence type="ECO:0000256" key="6">
    <source>
        <dbReference type="ARBA" id="ARBA00022999"/>
    </source>
</evidence>
<evidence type="ECO:0000256" key="1">
    <source>
        <dbReference type="ARBA" id="ARBA00004123"/>
    </source>
</evidence>
<dbReference type="GO" id="GO:0005737">
    <property type="term" value="C:cytoplasm"/>
    <property type="evidence" value="ECO:0007669"/>
    <property type="project" value="UniProtKB-SubCell"/>
</dbReference>
<dbReference type="GO" id="GO:0003700">
    <property type="term" value="F:DNA-binding transcription factor activity"/>
    <property type="evidence" value="ECO:0007669"/>
    <property type="project" value="InterPro"/>
</dbReference>
<name>A0A8J1UEX3_OWEFU</name>
<dbReference type="Gene3D" id="1.10.532.10">
    <property type="entry name" value="STAT transcription factor, N-terminal domain"/>
    <property type="match status" value="1"/>
</dbReference>
<evidence type="ECO:0000313" key="12">
    <source>
        <dbReference type="EMBL" id="CAH1780746.1"/>
    </source>
</evidence>
<keyword evidence="5" id="KW-0597">Phosphoprotein</keyword>
<dbReference type="Gene3D" id="3.30.505.10">
    <property type="entry name" value="SH2 domain"/>
    <property type="match status" value="1"/>
</dbReference>
<keyword evidence="7" id="KW-0805">Transcription regulation</keyword>
<keyword evidence="13" id="KW-1185">Reference proteome</keyword>
<keyword evidence="11" id="KW-0539">Nucleus</keyword>
<dbReference type="GO" id="GO:0003677">
    <property type="term" value="F:DNA binding"/>
    <property type="evidence" value="ECO:0007669"/>
    <property type="project" value="UniProtKB-KW"/>
</dbReference>
<protein>
    <submittedName>
        <fullName evidence="12">Uncharacterized protein</fullName>
    </submittedName>
</protein>
<dbReference type="InterPro" id="IPR013801">
    <property type="entry name" value="STAT_TF_DNA-bd"/>
</dbReference>
<comment type="caution">
    <text evidence="12">The sequence shown here is derived from an EMBL/GenBank/DDBJ whole genome shotgun (WGS) entry which is preliminary data.</text>
</comment>
<dbReference type="AlphaFoldDB" id="A0A8J1UEX3"/>
<dbReference type="InterPro" id="IPR036535">
    <property type="entry name" value="STAT_N_sf"/>
</dbReference>
<reference evidence="12" key="1">
    <citation type="submission" date="2022-03" db="EMBL/GenBank/DDBJ databases">
        <authorList>
            <person name="Martin C."/>
        </authorList>
    </citation>
    <scope>NUCLEOTIDE SEQUENCE</scope>
</reference>
<dbReference type="Gene3D" id="1.20.1050.20">
    <property type="entry name" value="STAT transcription factor, all-alpha domain"/>
    <property type="match status" value="1"/>
</dbReference>
<dbReference type="Pfam" id="PF21354">
    <property type="entry name" value="STAT_linker"/>
    <property type="match status" value="1"/>
</dbReference>
<evidence type="ECO:0000256" key="8">
    <source>
        <dbReference type="ARBA" id="ARBA00023125"/>
    </source>
</evidence>
<evidence type="ECO:0000313" key="13">
    <source>
        <dbReference type="Proteomes" id="UP000749559"/>
    </source>
</evidence>
<dbReference type="EMBL" id="CAIIXF020000004">
    <property type="protein sequence ID" value="CAH1780746.1"/>
    <property type="molecule type" value="Genomic_DNA"/>
</dbReference>